<dbReference type="SUPFAM" id="SSF56784">
    <property type="entry name" value="HAD-like"/>
    <property type="match status" value="1"/>
</dbReference>
<dbReference type="PANTHER" id="PTHR47640">
    <property type="entry name" value="TRNA SELENOCYSTEINE 1-ASSOCIATED PROTEIN 1-RELATED-RELATED"/>
    <property type="match status" value="1"/>
</dbReference>
<dbReference type="AlphaFoldDB" id="A0A1Q9EMP9"/>
<dbReference type="PROSITE" id="PS50102">
    <property type="entry name" value="RRM"/>
    <property type="match status" value="1"/>
</dbReference>
<feature type="region of interest" description="Disordered" evidence="3">
    <location>
        <begin position="560"/>
        <end position="579"/>
    </location>
</feature>
<protein>
    <submittedName>
        <fullName evidence="4">Nucleolin</fullName>
    </submittedName>
</protein>
<evidence type="ECO:0000313" key="4">
    <source>
        <dbReference type="EMBL" id="OLQ08702.1"/>
    </source>
</evidence>
<feature type="coiled-coil region" evidence="2">
    <location>
        <begin position="846"/>
        <end position="877"/>
    </location>
</feature>
<proteinExistence type="predicted"/>
<gene>
    <name evidence="4" type="primary">NCL</name>
    <name evidence="4" type="ORF">AK812_SmicGene7807</name>
</gene>
<feature type="region of interest" description="Disordered" evidence="3">
    <location>
        <begin position="227"/>
        <end position="253"/>
    </location>
</feature>
<dbReference type="CDD" id="cd01427">
    <property type="entry name" value="HAD_like"/>
    <property type="match status" value="1"/>
</dbReference>
<name>A0A1Q9EMP9_SYMMI</name>
<dbReference type="Gene3D" id="3.40.50.1000">
    <property type="entry name" value="HAD superfamily/HAD-like"/>
    <property type="match status" value="1"/>
</dbReference>
<dbReference type="Gene3D" id="3.30.70.330">
    <property type="match status" value="1"/>
</dbReference>
<dbReference type="Pfam" id="PF00076">
    <property type="entry name" value="RRM_1"/>
    <property type="match status" value="1"/>
</dbReference>
<sequence length="891" mass="94879">MAVCRITTLACTFDSNAGEAERKISEIFGSEGHGKPLPRPGGVMFRASDIHGAPAGPRGPALVAGKAAAVVPPPPWASGGKGWSKGGASPDLGAGGCGGCPGKSASVTPPWAAGSKGWSKGDMIPSPDVAPALPLNPVVPGGYGPAKAAQPQIPQPSVFAAPYGKGVAKTRPIVGKAFVPVPVSRQQARVILQPPSLRDGPFASGCSGLRGDMDHCTSVPNLGAGPGSGCGLEPEGGSTVSSPVAPTGSLRALPPRSSVTEVIAPISPRRRPRARPIAVLDRAESPEEDSAGLSWAGSPSGPGRRSLRATEEAQIGPPTPSQPSVSRKPRQLALSGSLMSLRSMSEHSIPCPECPESPSPVREEFKTPPRGIAVVFFDFDGTLTATPGDRAARRTKQVELCERAAMLEPRLRGLRADGASLGIISKSTEGTIRSALEASGLLKFFDAPLVAKAVGFEGKAGFIEDLALKGCLPRLGSTRGHGVPFSRILLVDDDVLELERAKARGLQVYAAPADGGLQEEDFDIISEALHVPRPRSHPQRATMTPQRLVMAPPLVMRTPSSAPSFGCRRSSVRRHGRKSIKEDQPLRLPSFNDFGRGGRWRNVILFSGDCFEGWACGSDSQATPNTVMLLGAGSLPAGIEKDIEEQARQLCIQHSFSTPEEVRFVSQSLVFIDFPYQEACREFLRVSNGQLKVRQWVYRLQHSGAAPSEAEQEAALTEGVEEIPSDTLMVRLIGELEEARIKKAFQSHVPVVKGVRMMLDRSTRKSKGFCFVNFYTVSDAVTAKNRMLAAGSMIDSRKVAISFAKPQTQEQALESDMNARAEQDVIQAQANQALSGVNAEMWSSYMQFCQEEKEKESREKQALLEALEAKKRALALQAASVEPETDHGLLQ</sequence>
<dbReference type="SMART" id="SM00360">
    <property type="entry name" value="RRM"/>
    <property type="match status" value="1"/>
</dbReference>
<evidence type="ECO:0000256" key="1">
    <source>
        <dbReference type="ARBA" id="ARBA00022884"/>
    </source>
</evidence>
<dbReference type="InterPro" id="IPR035979">
    <property type="entry name" value="RBD_domain_sf"/>
</dbReference>
<accession>A0A1Q9EMP9</accession>
<dbReference type="Proteomes" id="UP000186817">
    <property type="component" value="Unassembled WGS sequence"/>
</dbReference>
<organism evidence="4 5">
    <name type="scientific">Symbiodinium microadriaticum</name>
    <name type="common">Dinoflagellate</name>
    <name type="synonym">Zooxanthella microadriatica</name>
    <dbReference type="NCBI Taxonomy" id="2951"/>
    <lineage>
        <taxon>Eukaryota</taxon>
        <taxon>Sar</taxon>
        <taxon>Alveolata</taxon>
        <taxon>Dinophyceae</taxon>
        <taxon>Suessiales</taxon>
        <taxon>Symbiodiniaceae</taxon>
        <taxon>Symbiodinium</taxon>
    </lineage>
</organism>
<keyword evidence="2" id="KW-0175">Coiled coil</keyword>
<dbReference type="EMBL" id="LSRX01000112">
    <property type="protein sequence ID" value="OLQ08702.1"/>
    <property type="molecule type" value="Genomic_DNA"/>
</dbReference>
<dbReference type="InterPro" id="IPR000504">
    <property type="entry name" value="RRM_dom"/>
</dbReference>
<keyword evidence="5" id="KW-1185">Reference proteome</keyword>
<comment type="caution">
    <text evidence="4">The sequence shown here is derived from an EMBL/GenBank/DDBJ whole genome shotgun (WGS) entry which is preliminary data.</text>
</comment>
<keyword evidence="1" id="KW-0694">RNA-binding</keyword>
<dbReference type="InterPro" id="IPR012677">
    <property type="entry name" value="Nucleotide-bd_a/b_plait_sf"/>
</dbReference>
<reference evidence="4 5" key="1">
    <citation type="submission" date="2016-02" db="EMBL/GenBank/DDBJ databases">
        <title>Genome analysis of coral dinoflagellate symbionts highlights evolutionary adaptations to a symbiotic lifestyle.</title>
        <authorList>
            <person name="Aranda M."/>
            <person name="Li Y."/>
            <person name="Liew Y.J."/>
            <person name="Baumgarten S."/>
            <person name="Simakov O."/>
            <person name="Wilson M."/>
            <person name="Piel J."/>
            <person name="Ashoor H."/>
            <person name="Bougouffa S."/>
            <person name="Bajic V.B."/>
            <person name="Ryu T."/>
            <person name="Ravasi T."/>
            <person name="Bayer T."/>
            <person name="Micklem G."/>
            <person name="Kim H."/>
            <person name="Bhak J."/>
            <person name="Lajeunesse T.C."/>
            <person name="Voolstra C.R."/>
        </authorList>
    </citation>
    <scope>NUCLEOTIDE SEQUENCE [LARGE SCALE GENOMIC DNA]</scope>
    <source>
        <strain evidence="4 5">CCMP2467</strain>
    </source>
</reference>
<evidence type="ECO:0000256" key="2">
    <source>
        <dbReference type="SAM" id="Coils"/>
    </source>
</evidence>
<dbReference type="GO" id="GO:0003729">
    <property type="term" value="F:mRNA binding"/>
    <property type="evidence" value="ECO:0007669"/>
    <property type="project" value="InterPro"/>
</dbReference>
<feature type="region of interest" description="Disordered" evidence="3">
    <location>
        <begin position="267"/>
        <end position="332"/>
    </location>
</feature>
<dbReference type="SUPFAM" id="SSF54928">
    <property type="entry name" value="RNA-binding domain, RBD"/>
    <property type="match status" value="1"/>
</dbReference>
<dbReference type="InterPro" id="IPR036412">
    <property type="entry name" value="HAD-like_sf"/>
</dbReference>
<dbReference type="OrthoDB" id="431091at2759"/>
<dbReference type="InterPro" id="IPR023214">
    <property type="entry name" value="HAD_sf"/>
</dbReference>
<evidence type="ECO:0000313" key="5">
    <source>
        <dbReference type="Proteomes" id="UP000186817"/>
    </source>
</evidence>
<dbReference type="InterPro" id="IPR050825">
    <property type="entry name" value="RBM42_RBP45_47-like"/>
</dbReference>
<evidence type="ECO:0000256" key="3">
    <source>
        <dbReference type="SAM" id="MobiDB-lite"/>
    </source>
</evidence>